<feature type="signal peptide" evidence="1">
    <location>
        <begin position="1"/>
        <end position="18"/>
    </location>
</feature>
<proteinExistence type="predicted"/>
<dbReference type="PANTHER" id="PTHR43649:SF30">
    <property type="entry name" value="ABC TRANSPORTER SUBSTRATE-BINDING PROTEIN"/>
    <property type="match status" value="1"/>
</dbReference>
<organism evidence="2 3">
    <name type="scientific">Jiangella alkaliphila</name>
    <dbReference type="NCBI Taxonomy" id="419479"/>
    <lineage>
        <taxon>Bacteria</taxon>
        <taxon>Bacillati</taxon>
        <taxon>Actinomycetota</taxon>
        <taxon>Actinomycetes</taxon>
        <taxon>Jiangellales</taxon>
        <taxon>Jiangellaceae</taxon>
        <taxon>Jiangella</taxon>
    </lineage>
</organism>
<dbReference type="SUPFAM" id="SSF53850">
    <property type="entry name" value="Periplasmic binding protein-like II"/>
    <property type="match status" value="1"/>
</dbReference>
<dbReference type="PANTHER" id="PTHR43649">
    <property type="entry name" value="ARABINOSE-BINDING PROTEIN-RELATED"/>
    <property type="match status" value="1"/>
</dbReference>
<dbReference type="AlphaFoldDB" id="A0A1H2LLV4"/>
<sequence length="434" mass="46779">MRSMRIVALAAAAGLVLAACGGGDDETGGDGGSGSGGEPVELTFQTLAWQTASVEANEAIVAAWNEANPDIQVELLQGDWNNVQDQLMTSFEGGTAPDVFHYESTVLQDFGDRGNVLDLSEYLSDEIRDDIRAGAWDTATFGDAVYGVPFLQESQVVFANRTLLDAAGVTLPTVDDPWTWDEFADVAAQLTTEGQFGAVVPLNAPANRILNLARNFGGDYFTDPTGEVQAVFDEADQEVPRRIHEMLYTENTAAPDGVGMSSADALPGFFAGQYAMLPGAIWLRQQIIEQAPDGFDWVTLPALEGDSSAQGAVSQTLSVSAETEHPEEAVQFIEYFLNAENQVQLAAGDWLLPTSQEAAQSPELNDPATGWDVATATAADLEMAPFQQVKGFEEWKSRIANPAFQEYFSDQISLEELGAKLVDEGNAVLERYQR</sequence>
<dbReference type="Gene3D" id="3.40.190.10">
    <property type="entry name" value="Periplasmic binding protein-like II"/>
    <property type="match status" value="1"/>
</dbReference>
<accession>A0A1H2LLV4</accession>
<name>A0A1H2LLV4_9ACTN</name>
<dbReference type="InterPro" id="IPR006059">
    <property type="entry name" value="SBP"/>
</dbReference>
<dbReference type="EMBL" id="LT629791">
    <property type="protein sequence ID" value="SDU81581.1"/>
    <property type="molecule type" value="Genomic_DNA"/>
</dbReference>
<evidence type="ECO:0000313" key="3">
    <source>
        <dbReference type="Proteomes" id="UP000182977"/>
    </source>
</evidence>
<feature type="chain" id="PRO_5009279483" evidence="1">
    <location>
        <begin position="19"/>
        <end position="434"/>
    </location>
</feature>
<dbReference type="InterPro" id="IPR050490">
    <property type="entry name" value="Bact_solute-bd_prot1"/>
</dbReference>
<dbReference type="STRING" id="419479.SAMN04488563_6340"/>
<keyword evidence="1" id="KW-0732">Signal</keyword>
<reference evidence="3" key="1">
    <citation type="submission" date="2016-10" db="EMBL/GenBank/DDBJ databases">
        <authorList>
            <person name="Varghese N."/>
            <person name="Submissions S."/>
        </authorList>
    </citation>
    <scope>NUCLEOTIDE SEQUENCE [LARGE SCALE GENOMIC DNA]</scope>
    <source>
        <strain evidence="3">DSM 45079</strain>
    </source>
</reference>
<dbReference type="RefSeq" id="WP_046772903.1">
    <property type="nucleotide sequence ID" value="NZ_LBMC01000084.1"/>
</dbReference>
<keyword evidence="3" id="KW-1185">Reference proteome</keyword>
<dbReference type="Pfam" id="PF01547">
    <property type="entry name" value="SBP_bac_1"/>
    <property type="match status" value="1"/>
</dbReference>
<evidence type="ECO:0000313" key="2">
    <source>
        <dbReference type="EMBL" id="SDU81581.1"/>
    </source>
</evidence>
<gene>
    <name evidence="2" type="ORF">SAMN04488563_6340</name>
</gene>
<evidence type="ECO:0000256" key="1">
    <source>
        <dbReference type="SAM" id="SignalP"/>
    </source>
</evidence>
<dbReference type="PROSITE" id="PS51257">
    <property type="entry name" value="PROKAR_LIPOPROTEIN"/>
    <property type="match status" value="1"/>
</dbReference>
<dbReference type="Proteomes" id="UP000182977">
    <property type="component" value="Chromosome I"/>
</dbReference>
<dbReference type="CDD" id="cd13585">
    <property type="entry name" value="PBP2_TMBP_like"/>
    <property type="match status" value="1"/>
</dbReference>
<protein>
    <submittedName>
        <fullName evidence="2">ABC-type glycerol-3-phosphate transport system, substrate-binding protein</fullName>
    </submittedName>
</protein>